<feature type="region of interest" description="Disordered" evidence="1">
    <location>
        <begin position="164"/>
        <end position="183"/>
    </location>
</feature>
<gene>
    <name evidence="3" type="ORF">BJ999_000809</name>
</gene>
<organism evidence="3 4">
    <name type="scientific">Actinomadura citrea</name>
    <dbReference type="NCBI Taxonomy" id="46158"/>
    <lineage>
        <taxon>Bacteria</taxon>
        <taxon>Bacillati</taxon>
        <taxon>Actinomycetota</taxon>
        <taxon>Actinomycetes</taxon>
        <taxon>Streptosporangiales</taxon>
        <taxon>Thermomonosporaceae</taxon>
        <taxon>Actinomadura</taxon>
    </lineage>
</organism>
<evidence type="ECO:0000313" key="4">
    <source>
        <dbReference type="Proteomes" id="UP000591272"/>
    </source>
</evidence>
<dbReference type="SUPFAM" id="SSF110087">
    <property type="entry name" value="DR1885-like metal-binding protein"/>
    <property type="match status" value="1"/>
</dbReference>
<dbReference type="InterPro" id="IPR036182">
    <property type="entry name" value="PCuAC_sf"/>
</dbReference>
<reference evidence="3 4" key="1">
    <citation type="submission" date="2020-07" db="EMBL/GenBank/DDBJ databases">
        <title>Sequencing the genomes of 1000 actinobacteria strains.</title>
        <authorList>
            <person name="Klenk H.-P."/>
        </authorList>
    </citation>
    <scope>NUCLEOTIDE SEQUENCE [LARGE SCALE GENOMIC DNA]</scope>
    <source>
        <strain evidence="3 4">DSM 43461</strain>
    </source>
</reference>
<comment type="caution">
    <text evidence="3">The sequence shown here is derived from an EMBL/GenBank/DDBJ whole genome shotgun (WGS) entry which is preliminary data.</text>
</comment>
<dbReference type="AlphaFoldDB" id="A0A7Y9G5V7"/>
<accession>A0A7Y9G5V7</accession>
<keyword evidence="4" id="KW-1185">Reference proteome</keyword>
<keyword evidence="2" id="KW-0732">Signal</keyword>
<dbReference type="Proteomes" id="UP000591272">
    <property type="component" value="Unassembled WGS sequence"/>
</dbReference>
<dbReference type="RefSeq" id="WP_179832024.1">
    <property type="nucleotide sequence ID" value="NZ_BMRD01000006.1"/>
</dbReference>
<dbReference type="Gene3D" id="2.60.40.1890">
    <property type="entry name" value="PCu(A)C copper chaperone"/>
    <property type="match status" value="1"/>
</dbReference>
<sequence length="183" mass="18347">MNFARTARAALVTAAPVLLASALLAGCGDDPTETDVSPAAGVAGQIGQVAIRNLFVLGGEEGRTIAQGGSAPVYLTMVNSPSEVESFNASGSPAPRPGADTLTSVSSPQAASAEIVGGTIALPAGRDVQVGPAPKIILRGLRKPLQSGELVPLTLRFQHAGSGSLNAPVQARQGDLQSYSPAP</sequence>
<evidence type="ECO:0000256" key="1">
    <source>
        <dbReference type="SAM" id="MobiDB-lite"/>
    </source>
</evidence>
<feature type="region of interest" description="Disordered" evidence="1">
    <location>
        <begin position="84"/>
        <end position="104"/>
    </location>
</feature>
<dbReference type="EMBL" id="JACCBT010000001">
    <property type="protein sequence ID" value="NYE10513.1"/>
    <property type="molecule type" value="Genomic_DNA"/>
</dbReference>
<dbReference type="InterPro" id="IPR007410">
    <property type="entry name" value="LpqE-like"/>
</dbReference>
<name>A0A7Y9G5V7_9ACTN</name>
<dbReference type="PROSITE" id="PS51257">
    <property type="entry name" value="PROKAR_LIPOPROTEIN"/>
    <property type="match status" value="1"/>
</dbReference>
<feature type="chain" id="PRO_5031083545" description="Copper chaperone PCu(A)C" evidence="2">
    <location>
        <begin position="26"/>
        <end position="183"/>
    </location>
</feature>
<proteinExistence type="predicted"/>
<feature type="signal peptide" evidence="2">
    <location>
        <begin position="1"/>
        <end position="25"/>
    </location>
</feature>
<evidence type="ECO:0008006" key="5">
    <source>
        <dbReference type="Google" id="ProtNLM"/>
    </source>
</evidence>
<dbReference type="Pfam" id="PF04314">
    <property type="entry name" value="PCuAC"/>
    <property type="match status" value="1"/>
</dbReference>
<evidence type="ECO:0000256" key="2">
    <source>
        <dbReference type="SAM" id="SignalP"/>
    </source>
</evidence>
<protein>
    <recommendedName>
        <fullName evidence="5">Copper chaperone PCu(A)C</fullName>
    </recommendedName>
</protein>
<evidence type="ECO:0000313" key="3">
    <source>
        <dbReference type="EMBL" id="NYE10513.1"/>
    </source>
</evidence>